<dbReference type="EMBL" id="MCFL01000014">
    <property type="protein sequence ID" value="ORZ37029.1"/>
    <property type="molecule type" value="Genomic_DNA"/>
</dbReference>
<accession>A0A1Y2HR73</accession>
<evidence type="ECO:0000256" key="5">
    <source>
        <dbReference type="ARBA" id="ARBA00022679"/>
    </source>
</evidence>
<dbReference type="GO" id="GO:0012505">
    <property type="term" value="C:endomembrane system"/>
    <property type="evidence" value="ECO:0007669"/>
    <property type="project" value="UniProtKB-SubCell"/>
</dbReference>
<dbReference type="AlphaFoldDB" id="A0A1Y2HR73"/>
<evidence type="ECO:0000313" key="13">
    <source>
        <dbReference type="Proteomes" id="UP000193411"/>
    </source>
</evidence>
<evidence type="ECO:0000256" key="9">
    <source>
        <dbReference type="ARBA" id="ARBA00023136"/>
    </source>
</evidence>
<keyword evidence="13" id="KW-1185">Reference proteome</keyword>
<comment type="pathway">
    <text evidence="3">Protein modification; protein ubiquitination.</text>
</comment>
<keyword evidence="7" id="KW-0833">Ubl conjugation pathway</keyword>
<feature type="transmembrane region" description="Helical" evidence="10">
    <location>
        <begin position="118"/>
        <end position="138"/>
    </location>
</feature>
<keyword evidence="8 10" id="KW-1133">Transmembrane helix</keyword>
<organism evidence="12 13">
    <name type="scientific">Catenaria anguillulae PL171</name>
    <dbReference type="NCBI Taxonomy" id="765915"/>
    <lineage>
        <taxon>Eukaryota</taxon>
        <taxon>Fungi</taxon>
        <taxon>Fungi incertae sedis</taxon>
        <taxon>Blastocladiomycota</taxon>
        <taxon>Blastocladiomycetes</taxon>
        <taxon>Blastocladiales</taxon>
        <taxon>Catenariaceae</taxon>
        <taxon>Catenaria</taxon>
    </lineage>
</organism>
<gene>
    <name evidence="12" type="ORF">BCR44DRAFT_1051001</name>
</gene>
<dbReference type="GO" id="GO:0061630">
    <property type="term" value="F:ubiquitin protein ligase activity"/>
    <property type="evidence" value="ECO:0007669"/>
    <property type="project" value="UniProtKB-EC"/>
</dbReference>
<reference evidence="12 13" key="1">
    <citation type="submission" date="2016-07" db="EMBL/GenBank/DDBJ databases">
        <title>Pervasive Adenine N6-methylation of Active Genes in Fungi.</title>
        <authorList>
            <consortium name="DOE Joint Genome Institute"/>
            <person name="Mondo S.J."/>
            <person name="Dannebaum R.O."/>
            <person name="Kuo R.C."/>
            <person name="Labutti K."/>
            <person name="Haridas S."/>
            <person name="Kuo A."/>
            <person name="Salamov A."/>
            <person name="Ahrendt S.R."/>
            <person name="Lipzen A."/>
            <person name="Sullivan W."/>
            <person name="Andreopoulos W.B."/>
            <person name="Clum A."/>
            <person name="Lindquist E."/>
            <person name="Daum C."/>
            <person name="Ramamoorthy G.K."/>
            <person name="Gryganskyi A."/>
            <person name="Culley D."/>
            <person name="Magnuson J.K."/>
            <person name="James T.Y."/>
            <person name="O'Malley M.A."/>
            <person name="Stajich J.E."/>
            <person name="Spatafora J.W."/>
            <person name="Visel A."/>
            <person name="Grigoriev I.V."/>
        </authorList>
    </citation>
    <scope>NUCLEOTIDE SEQUENCE [LARGE SCALE GENOMIC DNA]</scope>
    <source>
        <strain evidence="12 13">PL171</strain>
    </source>
</reference>
<protein>
    <recommendedName>
        <fullName evidence="4">RING-type E3 ubiquitin transferase</fullName>
        <ecNumber evidence="4">2.3.2.27</ecNumber>
    </recommendedName>
</protein>
<evidence type="ECO:0000256" key="2">
    <source>
        <dbReference type="ARBA" id="ARBA00004127"/>
    </source>
</evidence>
<dbReference type="InterPro" id="IPR021319">
    <property type="entry name" value="DUF2921"/>
</dbReference>
<keyword evidence="6 10" id="KW-0812">Transmembrane</keyword>
<feature type="transmembrane region" description="Helical" evidence="10">
    <location>
        <begin position="52"/>
        <end position="74"/>
    </location>
</feature>
<evidence type="ECO:0000313" key="12">
    <source>
        <dbReference type="EMBL" id="ORZ37029.1"/>
    </source>
</evidence>
<evidence type="ECO:0000256" key="1">
    <source>
        <dbReference type="ARBA" id="ARBA00000900"/>
    </source>
</evidence>
<dbReference type="EC" id="2.3.2.27" evidence="4"/>
<sequence>MSLTFRTIRFRLTLHLQHLMRFSWPSLAIQLVIDCYYAFMFLLSALAQDELMLTYLTAAFVELMHTMFFSWRFLAHVLQSQNSRLASIRIRPVWFLPFYVIVFGFNMLQILLYDPAPFPPLFGLPLLLAFSYPSLQIARSAYMSVTPRTSLVLSVLATGTRLFFPAYLVLCPFNLYTFGHTGKPYIPWLHIIMVWIAVQYAVMATQRLPFLGASWFVPRKWRLVSYDYR</sequence>
<evidence type="ECO:0000259" key="11">
    <source>
        <dbReference type="Pfam" id="PF11145"/>
    </source>
</evidence>
<evidence type="ECO:0000256" key="7">
    <source>
        <dbReference type="ARBA" id="ARBA00022786"/>
    </source>
</evidence>
<feature type="transmembrane region" description="Helical" evidence="10">
    <location>
        <begin position="185"/>
        <end position="202"/>
    </location>
</feature>
<evidence type="ECO:0000256" key="3">
    <source>
        <dbReference type="ARBA" id="ARBA00004906"/>
    </source>
</evidence>
<dbReference type="Proteomes" id="UP000193411">
    <property type="component" value="Unassembled WGS sequence"/>
</dbReference>
<feature type="domain" description="SWEET-like" evidence="11">
    <location>
        <begin position="17"/>
        <end position="220"/>
    </location>
</feature>
<feature type="transmembrane region" description="Helical" evidence="10">
    <location>
        <begin position="150"/>
        <end position="170"/>
    </location>
</feature>
<keyword evidence="5" id="KW-0808">Transferase</keyword>
<evidence type="ECO:0000256" key="8">
    <source>
        <dbReference type="ARBA" id="ARBA00022989"/>
    </source>
</evidence>
<comment type="subcellular location">
    <subcellularLocation>
        <location evidence="2">Endomembrane system</location>
        <topology evidence="2">Multi-pass membrane protein</topology>
    </subcellularLocation>
</comment>
<name>A0A1Y2HR73_9FUNG</name>
<evidence type="ECO:0000256" key="4">
    <source>
        <dbReference type="ARBA" id="ARBA00012483"/>
    </source>
</evidence>
<comment type="catalytic activity">
    <reaction evidence="1">
        <text>S-ubiquitinyl-[E2 ubiquitin-conjugating enzyme]-L-cysteine + [acceptor protein]-L-lysine = [E2 ubiquitin-conjugating enzyme]-L-cysteine + N(6)-ubiquitinyl-[acceptor protein]-L-lysine.</text>
        <dbReference type="EC" id="2.3.2.27"/>
    </reaction>
</comment>
<feature type="transmembrane region" description="Helical" evidence="10">
    <location>
        <begin position="94"/>
        <end position="112"/>
    </location>
</feature>
<feature type="transmembrane region" description="Helical" evidence="10">
    <location>
        <begin position="21"/>
        <end position="46"/>
    </location>
</feature>
<keyword evidence="9 10" id="KW-0472">Membrane</keyword>
<evidence type="ECO:0000256" key="6">
    <source>
        <dbReference type="ARBA" id="ARBA00022692"/>
    </source>
</evidence>
<dbReference type="Pfam" id="PF11145">
    <property type="entry name" value="DUF2921"/>
    <property type="match status" value="1"/>
</dbReference>
<comment type="caution">
    <text evidence="12">The sequence shown here is derived from an EMBL/GenBank/DDBJ whole genome shotgun (WGS) entry which is preliminary data.</text>
</comment>
<dbReference type="OrthoDB" id="9984778at2759"/>
<proteinExistence type="predicted"/>
<evidence type="ECO:0000256" key="10">
    <source>
        <dbReference type="SAM" id="Phobius"/>
    </source>
</evidence>